<evidence type="ECO:0000256" key="1">
    <source>
        <dbReference type="ARBA" id="ARBA00022741"/>
    </source>
</evidence>
<dbReference type="InterPro" id="IPR003439">
    <property type="entry name" value="ABC_transporter-like_ATP-bd"/>
</dbReference>
<dbReference type="AlphaFoldDB" id="A0A429ZW48"/>
<evidence type="ECO:0000259" key="3">
    <source>
        <dbReference type="PROSITE" id="PS50893"/>
    </source>
</evidence>
<evidence type="ECO:0000256" key="2">
    <source>
        <dbReference type="ARBA" id="ARBA00022840"/>
    </source>
</evidence>
<dbReference type="InterPro" id="IPR027417">
    <property type="entry name" value="P-loop_NTPase"/>
</dbReference>
<dbReference type="EMBL" id="NGJU01000001">
    <property type="protein sequence ID" value="RST97991.1"/>
    <property type="molecule type" value="Genomic_DNA"/>
</dbReference>
<feature type="domain" description="ABC transporter" evidence="3">
    <location>
        <begin position="2"/>
        <end position="207"/>
    </location>
</feature>
<dbReference type="PANTHER" id="PTHR24220">
    <property type="entry name" value="IMPORT ATP-BINDING PROTEIN"/>
    <property type="match status" value="1"/>
</dbReference>
<accession>A0A429ZW48</accession>
<dbReference type="PANTHER" id="PTHR24220:SF86">
    <property type="entry name" value="ABC TRANSPORTER ABCH.1"/>
    <property type="match status" value="1"/>
</dbReference>
<keyword evidence="1" id="KW-0547">Nucleotide-binding</keyword>
<dbReference type="GeneID" id="98567028"/>
<dbReference type="InterPro" id="IPR003593">
    <property type="entry name" value="AAA+_ATPase"/>
</dbReference>
<reference evidence="4 5" key="1">
    <citation type="submission" date="2017-05" db="EMBL/GenBank/DDBJ databases">
        <title>Vagococcus spp. assemblies.</title>
        <authorList>
            <person name="Gulvik C.A."/>
        </authorList>
    </citation>
    <scope>NUCLEOTIDE SEQUENCE [LARGE SCALE GENOMIC DNA]</scope>
    <source>
        <strain evidence="4 5">NCFB 2777</strain>
    </source>
</reference>
<dbReference type="GO" id="GO:0016887">
    <property type="term" value="F:ATP hydrolysis activity"/>
    <property type="evidence" value="ECO:0007669"/>
    <property type="project" value="InterPro"/>
</dbReference>
<dbReference type="OrthoDB" id="9791546at2"/>
<dbReference type="InterPro" id="IPR015854">
    <property type="entry name" value="ABC_transpr_LolD-like"/>
</dbReference>
<comment type="caution">
    <text evidence="4">The sequence shown here is derived from an EMBL/GenBank/DDBJ whole genome shotgun (WGS) entry which is preliminary data.</text>
</comment>
<dbReference type="Proteomes" id="UP000287239">
    <property type="component" value="Unassembled WGS sequence"/>
</dbReference>
<dbReference type="Pfam" id="PF00005">
    <property type="entry name" value="ABC_tran"/>
    <property type="match status" value="1"/>
</dbReference>
<keyword evidence="5" id="KW-1185">Reference proteome</keyword>
<dbReference type="GO" id="GO:0005886">
    <property type="term" value="C:plasma membrane"/>
    <property type="evidence" value="ECO:0007669"/>
    <property type="project" value="TreeGrafter"/>
</dbReference>
<protein>
    <recommendedName>
        <fullName evidence="3">ABC transporter domain-containing protein</fullName>
    </recommendedName>
</protein>
<dbReference type="RefSeq" id="WP_126778117.1">
    <property type="nucleotide sequence ID" value="NZ_CP177122.1"/>
</dbReference>
<dbReference type="PROSITE" id="PS00211">
    <property type="entry name" value="ABC_TRANSPORTER_1"/>
    <property type="match status" value="1"/>
</dbReference>
<dbReference type="GO" id="GO:0022857">
    <property type="term" value="F:transmembrane transporter activity"/>
    <property type="evidence" value="ECO:0007669"/>
    <property type="project" value="TreeGrafter"/>
</dbReference>
<dbReference type="InterPro" id="IPR017871">
    <property type="entry name" value="ABC_transporter-like_CS"/>
</dbReference>
<evidence type="ECO:0000313" key="5">
    <source>
        <dbReference type="Proteomes" id="UP000287239"/>
    </source>
</evidence>
<dbReference type="SUPFAM" id="SSF52540">
    <property type="entry name" value="P-loop containing nucleoside triphosphate hydrolases"/>
    <property type="match status" value="1"/>
</dbReference>
<keyword evidence="2" id="KW-0067">ATP-binding</keyword>
<dbReference type="PROSITE" id="PS50893">
    <property type="entry name" value="ABC_TRANSPORTER_2"/>
    <property type="match status" value="1"/>
</dbReference>
<dbReference type="SMART" id="SM00382">
    <property type="entry name" value="AAA"/>
    <property type="match status" value="1"/>
</dbReference>
<organism evidence="4 5">
    <name type="scientific">Vagococcus salmoninarum</name>
    <dbReference type="NCBI Taxonomy" id="2739"/>
    <lineage>
        <taxon>Bacteria</taxon>
        <taxon>Bacillati</taxon>
        <taxon>Bacillota</taxon>
        <taxon>Bacilli</taxon>
        <taxon>Lactobacillales</taxon>
        <taxon>Enterococcaceae</taxon>
        <taxon>Vagococcus</taxon>
    </lineage>
</organism>
<dbReference type="GO" id="GO:0005524">
    <property type="term" value="F:ATP binding"/>
    <property type="evidence" value="ECO:0007669"/>
    <property type="project" value="UniProtKB-KW"/>
</dbReference>
<dbReference type="Gene3D" id="3.40.50.300">
    <property type="entry name" value="P-loop containing nucleotide triphosphate hydrolases"/>
    <property type="match status" value="1"/>
</dbReference>
<gene>
    <name evidence="4" type="ORF">CBF35_01490</name>
</gene>
<proteinExistence type="predicted"/>
<name>A0A429ZW48_9ENTE</name>
<sequence length="207" mass="23171">MIILKKLSKHYGKNVIIKELDLEIPTTGLTCITGQSGAGKTTLLNLISLIEKPSTGTISFSGNHYDSPAELRKIRRRFGYMFQNYGLVDGDSVRQNLDLGTYFAHIPKKEKNTFYRRALEKVGLNANFLSKKVQTLSGGEQQRVALARIILAQPDYVFADEPTGNLDEENRNLVFDILKKVATDGIPVIYVSHDPFLIAQADFTIHL</sequence>
<evidence type="ECO:0000313" key="4">
    <source>
        <dbReference type="EMBL" id="RST97991.1"/>
    </source>
</evidence>